<dbReference type="FunFam" id="3.40.30.10:FF:000002">
    <property type="entry name" value="Alkyl hydroperoxide reductase C"/>
    <property type="match status" value="1"/>
</dbReference>
<keyword evidence="3 8" id="KW-0575">Peroxidase</keyword>
<evidence type="ECO:0000256" key="8">
    <source>
        <dbReference type="PIRNR" id="PIRNR000239"/>
    </source>
</evidence>
<proteinExistence type="inferred from homology"/>
<evidence type="ECO:0000256" key="4">
    <source>
        <dbReference type="ARBA" id="ARBA00022862"/>
    </source>
</evidence>
<dbReference type="EMBL" id="ML009492">
    <property type="protein sequence ID" value="RKO96964.1"/>
    <property type="molecule type" value="Genomic_DNA"/>
</dbReference>
<gene>
    <name evidence="11" type="ORF">CAUPRSCDRAFT_9984</name>
    <name evidence="12" type="ORF">CXG81DRAFT_30243</name>
</gene>
<dbReference type="GO" id="GO:0006979">
    <property type="term" value="P:response to oxidative stress"/>
    <property type="evidence" value="ECO:0007669"/>
    <property type="project" value="TreeGrafter"/>
</dbReference>
<evidence type="ECO:0000313" key="14">
    <source>
        <dbReference type="Proteomes" id="UP000274922"/>
    </source>
</evidence>
<dbReference type="InterPro" id="IPR050217">
    <property type="entry name" value="Peroxiredoxin"/>
</dbReference>
<dbReference type="PROSITE" id="PS51352">
    <property type="entry name" value="THIOREDOXIN_2"/>
    <property type="match status" value="1"/>
</dbReference>
<keyword evidence="4 8" id="KW-0049">Antioxidant</keyword>
<dbReference type="PANTHER" id="PTHR10681">
    <property type="entry name" value="THIOREDOXIN PEROXIDASE"/>
    <property type="match status" value="1"/>
</dbReference>
<dbReference type="Gene3D" id="3.40.30.10">
    <property type="entry name" value="Glutaredoxin"/>
    <property type="match status" value="1"/>
</dbReference>
<evidence type="ECO:0000313" key="12">
    <source>
        <dbReference type="EMBL" id="RKO99266.1"/>
    </source>
</evidence>
<evidence type="ECO:0000256" key="6">
    <source>
        <dbReference type="ARBA" id="ARBA00023157"/>
    </source>
</evidence>
<keyword evidence="5 8" id="KW-0560">Oxidoreductase</keyword>
<organism evidence="12 14">
    <name type="scientific">Caulochytrium protostelioides</name>
    <dbReference type="NCBI Taxonomy" id="1555241"/>
    <lineage>
        <taxon>Eukaryota</taxon>
        <taxon>Fungi</taxon>
        <taxon>Fungi incertae sedis</taxon>
        <taxon>Chytridiomycota</taxon>
        <taxon>Chytridiomycota incertae sedis</taxon>
        <taxon>Chytridiomycetes</taxon>
        <taxon>Caulochytriales</taxon>
        <taxon>Caulochytriaceae</taxon>
        <taxon>Caulochytrium</taxon>
    </lineage>
</organism>
<evidence type="ECO:0000256" key="5">
    <source>
        <dbReference type="ARBA" id="ARBA00023002"/>
    </source>
</evidence>
<dbReference type="PIRSF" id="PIRSF000239">
    <property type="entry name" value="AHPC"/>
    <property type="match status" value="1"/>
</dbReference>
<sequence length="198" mass="21636">MHPVYPAPAFKGQAVDSKREFVDLSLSQYKGKWVVLFTFPAAFTFVCPSEIVAFSDRVADFESINTQVIGCSTDTVHALRAWTLQPRKEGGLGDMAIPLYGDVTKELCAAYGILANPESGDAGLALRATFIIDPKGVLRHMSVNDTSVGRSVDETLRLVQAFQFTDENGVVCPVNWKKGGRTMHADPVKSKEYFAATN</sequence>
<keyword evidence="6" id="KW-1015">Disulfide bond</keyword>
<feature type="active site" description="Cysteine sulfenic acid (-SOH) intermediate; for peroxidase activity" evidence="9">
    <location>
        <position position="47"/>
    </location>
</feature>
<dbReference type="GO" id="GO:0042744">
    <property type="term" value="P:hydrogen peroxide catabolic process"/>
    <property type="evidence" value="ECO:0007669"/>
    <property type="project" value="TreeGrafter"/>
</dbReference>
<evidence type="ECO:0000259" key="10">
    <source>
        <dbReference type="PROSITE" id="PS51352"/>
    </source>
</evidence>
<dbReference type="Proteomes" id="UP000274922">
    <property type="component" value="Unassembled WGS sequence"/>
</dbReference>
<dbReference type="Pfam" id="PF00578">
    <property type="entry name" value="AhpC-TSA"/>
    <property type="match status" value="1"/>
</dbReference>
<evidence type="ECO:0000256" key="2">
    <source>
        <dbReference type="ARBA" id="ARBA00022490"/>
    </source>
</evidence>
<reference evidence="11" key="3">
    <citation type="submission" date="2018-08" db="EMBL/GenBank/DDBJ databases">
        <title>Leveraging single-cell genomics to expand the Fungal Tree of Life.</title>
        <authorList>
            <consortium name="DOE Joint Genome Institute"/>
            <person name="Ahrendt S.R."/>
            <person name="Quandt C.A."/>
            <person name="Ciobanu D."/>
            <person name="Clum A."/>
            <person name="Salamov A."/>
            <person name="Andreopoulos B."/>
            <person name="Cheng J.-F."/>
            <person name="Woyke T."/>
            <person name="Pelin A."/>
            <person name="Henrissat B."/>
            <person name="Reynolds N."/>
            <person name="Benny G.L."/>
            <person name="Smith M.E."/>
            <person name="James T.Y."/>
            <person name="Grigoriev I.V."/>
        </authorList>
    </citation>
    <scope>NUCLEOTIDE SEQUENCE</scope>
    <source>
        <strain evidence="11">ATCC 52028</strain>
    </source>
</reference>
<dbReference type="InterPro" id="IPR024706">
    <property type="entry name" value="Peroxiredoxin_AhpC-typ"/>
</dbReference>
<feature type="domain" description="Thioredoxin" evidence="10">
    <location>
        <begin position="1"/>
        <end position="164"/>
    </location>
</feature>
<reference evidence="12" key="2">
    <citation type="submission" date="2018-04" db="EMBL/GenBank/DDBJ databases">
        <title>Leveraging single-cell genomics to expand the Fungal Tree of Life.</title>
        <authorList>
            <consortium name="DOE Joint Genome Institute"/>
            <person name="Ahrendt S.R."/>
            <person name="Quandt C.A."/>
            <person name="Ciobanu D."/>
            <person name="Clum A."/>
            <person name="Salamov A."/>
            <person name="Andreopoulos B."/>
            <person name="Cheng J.-F."/>
            <person name="Woyke T."/>
            <person name="Pelin A."/>
            <person name="Henrissat B."/>
            <person name="Benny G.L."/>
            <person name="Smith M.E."/>
            <person name="James T.Y."/>
            <person name="Grigoriev I.V."/>
        </authorList>
    </citation>
    <scope>NUCLEOTIDE SEQUENCE</scope>
    <source>
        <strain evidence="12">ATCC 52028</strain>
    </source>
</reference>
<dbReference type="CDD" id="cd03015">
    <property type="entry name" value="PRX_Typ2cys"/>
    <property type="match status" value="1"/>
</dbReference>
<dbReference type="PANTHER" id="PTHR10681:SF171">
    <property type="entry name" value="PEROXIREDOXIN 4"/>
    <property type="match status" value="1"/>
</dbReference>
<evidence type="ECO:0000256" key="7">
    <source>
        <dbReference type="ARBA" id="ARBA00023284"/>
    </source>
</evidence>
<evidence type="ECO:0000313" key="11">
    <source>
        <dbReference type="EMBL" id="RKO96964.1"/>
    </source>
</evidence>
<dbReference type="GO" id="GO:0005829">
    <property type="term" value="C:cytosol"/>
    <property type="evidence" value="ECO:0007669"/>
    <property type="project" value="TreeGrafter"/>
</dbReference>
<dbReference type="InterPro" id="IPR013766">
    <property type="entry name" value="Thioredoxin_domain"/>
</dbReference>
<dbReference type="GO" id="GO:0008379">
    <property type="term" value="F:thioredoxin peroxidase activity"/>
    <property type="evidence" value="ECO:0007669"/>
    <property type="project" value="TreeGrafter"/>
</dbReference>
<keyword evidence="14" id="KW-1185">Reference proteome</keyword>
<keyword evidence="2" id="KW-0963">Cytoplasm</keyword>
<dbReference type="EMBL" id="ML014302">
    <property type="protein sequence ID" value="RKO99266.1"/>
    <property type="molecule type" value="Genomic_DNA"/>
</dbReference>
<dbReference type="InterPro" id="IPR000866">
    <property type="entry name" value="AhpC/TSA"/>
</dbReference>
<comment type="subcellular location">
    <subcellularLocation>
        <location evidence="1">Cytoplasm</location>
    </subcellularLocation>
</comment>
<evidence type="ECO:0000256" key="3">
    <source>
        <dbReference type="ARBA" id="ARBA00022559"/>
    </source>
</evidence>
<dbReference type="STRING" id="1555241.A0A4P9X2X1"/>
<keyword evidence="7 8" id="KW-0676">Redox-active center</keyword>
<evidence type="ECO:0000256" key="9">
    <source>
        <dbReference type="PIRSR" id="PIRSR000239-1"/>
    </source>
</evidence>
<dbReference type="InterPro" id="IPR036249">
    <property type="entry name" value="Thioredoxin-like_sf"/>
</dbReference>
<reference evidence="13 14" key="1">
    <citation type="journal article" date="2018" name="Nat. Microbiol.">
        <title>Leveraging single-cell genomics to expand the fungal tree of life.</title>
        <authorList>
            <person name="Ahrendt S.R."/>
            <person name="Quandt C.A."/>
            <person name="Ciobanu D."/>
            <person name="Clum A."/>
            <person name="Salamov A."/>
            <person name="Andreopoulos B."/>
            <person name="Cheng J.F."/>
            <person name="Woyke T."/>
            <person name="Pelin A."/>
            <person name="Henrissat B."/>
            <person name="Reynolds N.K."/>
            <person name="Benny G.L."/>
            <person name="Smith M.E."/>
            <person name="James T.Y."/>
            <person name="Grigoriev I.V."/>
        </authorList>
    </citation>
    <scope>NUCLEOTIDE SEQUENCE [LARGE SCALE GENOMIC DNA]</scope>
    <source>
        <strain evidence="13 14">ATCC 52028</strain>
    </source>
</reference>
<comment type="function">
    <text evidence="8">Thiol-specific peroxidase that catalyzes the reduction of hydrogen peroxide and organic hydroperoxides to water and alcohols, respectively.</text>
</comment>
<name>A0A4P9X2X1_9FUNG</name>
<dbReference type="InterPro" id="IPR019479">
    <property type="entry name" value="Peroxiredoxin_C"/>
</dbReference>
<dbReference type="GO" id="GO:0033554">
    <property type="term" value="P:cellular response to stress"/>
    <property type="evidence" value="ECO:0007669"/>
    <property type="project" value="TreeGrafter"/>
</dbReference>
<dbReference type="GO" id="GO:0045454">
    <property type="term" value="P:cell redox homeostasis"/>
    <property type="evidence" value="ECO:0007669"/>
    <property type="project" value="TreeGrafter"/>
</dbReference>
<dbReference type="SUPFAM" id="SSF52833">
    <property type="entry name" value="Thioredoxin-like"/>
    <property type="match status" value="1"/>
</dbReference>
<dbReference type="AlphaFoldDB" id="A0A4P9X2X1"/>
<evidence type="ECO:0000313" key="13">
    <source>
        <dbReference type="Proteomes" id="UP000268535"/>
    </source>
</evidence>
<dbReference type="OrthoDB" id="185659at2759"/>
<evidence type="ECO:0000256" key="1">
    <source>
        <dbReference type="ARBA" id="ARBA00004496"/>
    </source>
</evidence>
<dbReference type="Proteomes" id="UP000268535">
    <property type="component" value="Unassembled WGS sequence"/>
</dbReference>
<protein>
    <submittedName>
        <fullName evidence="11">AhpC/TSA family</fullName>
    </submittedName>
</protein>
<comment type="similarity">
    <text evidence="8">Belongs to the peroxiredoxin family.</text>
</comment>
<accession>A0A4P9X2X1</accession>
<dbReference type="Pfam" id="PF10417">
    <property type="entry name" value="1-cysPrx_C"/>
    <property type="match status" value="1"/>
</dbReference>